<feature type="transmembrane region" description="Helical" evidence="5">
    <location>
        <begin position="393"/>
        <end position="411"/>
    </location>
</feature>
<feature type="transmembrane region" description="Helical" evidence="5">
    <location>
        <begin position="423"/>
        <end position="456"/>
    </location>
</feature>
<dbReference type="CDD" id="cd07042">
    <property type="entry name" value="STAS_SulP_like_sulfate_transporter"/>
    <property type="match status" value="1"/>
</dbReference>
<evidence type="ECO:0000256" key="5">
    <source>
        <dbReference type="SAM" id="Phobius"/>
    </source>
</evidence>
<evidence type="ECO:0000313" key="7">
    <source>
        <dbReference type="Proteomes" id="UP000694866"/>
    </source>
</evidence>
<keyword evidence="4 5" id="KW-0472">Membrane</keyword>
<keyword evidence="3 5" id="KW-1133">Transmembrane helix</keyword>
<accession>A0A9R1T4W8</accession>
<gene>
    <name evidence="8" type="primary">LOC105266249</name>
</gene>
<organism evidence="7 8">
    <name type="scientific">Fopius arisanus</name>
    <dbReference type="NCBI Taxonomy" id="64838"/>
    <lineage>
        <taxon>Eukaryota</taxon>
        <taxon>Metazoa</taxon>
        <taxon>Ecdysozoa</taxon>
        <taxon>Arthropoda</taxon>
        <taxon>Hexapoda</taxon>
        <taxon>Insecta</taxon>
        <taxon>Pterygota</taxon>
        <taxon>Neoptera</taxon>
        <taxon>Endopterygota</taxon>
        <taxon>Hymenoptera</taxon>
        <taxon>Apocrita</taxon>
        <taxon>Ichneumonoidea</taxon>
        <taxon>Braconidae</taxon>
        <taxon>Opiinae</taxon>
        <taxon>Fopius</taxon>
    </lineage>
</organism>
<evidence type="ECO:0000259" key="6">
    <source>
        <dbReference type="Pfam" id="PF00916"/>
    </source>
</evidence>
<reference evidence="8" key="1">
    <citation type="submission" date="2025-08" db="UniProtKB">
        <authorList>
            <consortium name="RefSeq"/>
        </authorList>
    </citation>
    <scope>IDENTIFICATION</scope>
    <source>
        <strain evidence="8">USDA-PBARC FA_bdor</strain>
        <tissue evidence="8">Whole organism</tissue>
    </source>
</reference>
<dbReference type="InterPro" id="IPR001902">
    <property type="entry name" value="SLC26A/SulP_fam"/>
</dbReference>
<dbReference type="Proteomes" id="UP000694866">
    <property type="component" value="Unplaced"/>
</dbReference>
<keyword evidence="2 5" id="KW-0812">Transmembrane</keyword>
<dbReference type="GO" id="GO:0055085">
    <property type="term" value="P:transmembrane transport"/>
    <property type="evidence" value="ECO:0007669"/>
    <property type="project" value="InterPro"/>
</dbReference>
<dbReference type="AlphaFoldDB" id="A0A9R1T4W8"/>
<evidence type="ECO:0000256" key="2">
    <source>
        <dbReference type="ARBA" id="ARBA00022692"/>
    </source>
</evidence>
<protein>
    <submittedName>
        <fullName evidence="8">Sodium-independent sulfate anion transporter</fullName>
    </submittedName>
</protein>
<sequence>MENGERKAIRKKNAKFYLNKYVPVTRWLPKYSRFYAVSDLIAGITLGLTMIPQSIAYAGLAHLTPQYGLYSSFIGGFVYIFFGTIKEVSIGATSLMALVTAEFTSTKNPDFVVLLCFLAGCAEFCMGIFNLGFLVDFISIPVTSGFTSATSIIIVISQLPGLVGVKIKSESIIQILVQLFEKRSLIRWNDTALGISCLVFLFVFRKLKDIPCHGIKRRNESVGVVLEKSLWFLSISRNALIVFITSTITFRYHQDGEDVFKTAATVRPGLPEFSPPPFSTQHENVTYSFTEMCSHLGSGIIMIPLIAVLANVAIAKAFVRDGPVEATQEMLTLGVCNIAGSFFRSMPTCGAFTRSAVGSASGIQTPLAGLYSGIMTLLALSFLTPYFGFIPKATLSAVLIAAVVFLIDVRIMKVLWRGNKKDLFIALGTFVISILLNVETGLLFGTVVNALFLLYLSARPSVEIQSRKTILEEKYILVKPEIGLFYPAVSFLTTKIIKVAHREAKGIYPVVVDFERLQGIDYTATKGIENLTNAFEGKSQLLIFLHVSPYVVNSIENFGVTRKIFFIECEDHLLNVFASLKKNTQGNSTIMTYKGLQENYEIKEGEPLPEEEILLPNRVPKVIDSPN</sequence>
<dbReference type="Gene3D" id="3.30.750.24">
    <property type="entry name" value="STAS domain"/>
    <property type="match status" value="1"/>
</dbReference>
<dbReference type="InterPro" id="IPR011547">
    <property type="entry name" value="SLC26A/SulP_dom"/>
</dbReference>
<feature type="transmembrane region" description="Helical" evidence="5">
    <location>
        <begin position="185"/>
        <end position="204"/>
    </location>
</feature>
<feature type="transmembrane region" description="Helical" evidence="5">
    <location>
        <begin position="34"/>
        <end position="57"/>
    </location>
</feature>
<dbReference type="GO" id="GO:0016020">
    <property type="term" value="C:membrane"/>
    <property type="evidence" value="ECO:0007669"/>
    <property type="project" value="UniProtKB-SubCell"/>
</dbReference>
<dbReference type="InterPro" id="IPR036513">
    <property type="entry name" value="STAS_dom_sf"/>
</dbReference>
<comment type="subcellular location">
    <subcellularLocation>
        <location evidence="1">Membrane</location>
        <topology evidence="1">Multi-pass membrane protein</topology>
    </subcellularLocation>
</comment>
<evidence type="ECO:0000256" key="4">
    <source>
        <dbReference type="ARBA" id="ARBA00023136"/>
    </source>
</evidence>
<dbReference type="PANTHER" id="PTHR11814">
    <property type="entry name" value="SULFATE TRANSPORTER"/>
    <property type="match status" value="1"/>
</dbReference>
<dbReference type="GeneID" id="105266249"/>
<evidence type="ECO:0000256" key="3">
    <source>
        <dbReference type="ARBA" id="ARBA00022989"/>
    </source>
</evidence>
<name>A0A9R1T4W8_9HYME</name>
<dbReference type="RefSeq" id="XP_011302538.1">
    <property type="nucleotide sequence ID" value="XM_011304236.1"/>
</dbReference>
<feature type="transmembrane region" description="Helical" evidence="5">
    <location>
        <begin position="77"/>
        <end position="99"/>
    </location>
</feature>
<dbReference type="KEGG" id="fas:105266249"/>
<feature type="domain" description="SLC26A/SulP transporter" evidence="6">
    <location>
        <begin position="38"/>
        <end position="428"/>
    </location>
</feature>
<keyword evidence="7" id="KW-1185">Reference proteome</keyword>
<feature type="transmembrane region" description="Helical" evidence="5">
    <location>
        <begin position="145"/>
        <end position="165"/>
    </location>
</feature>
<feature type="transmembrane region" description="Helical" evidence="5">
    <location>
        <begin position="296"/>
        <end position="318"/>
    </location>
</feature>
<feature type="transmembrane region" description="Helical" evidence="5">
    <location>
        <begin position="367"/>
        <end position="387"/>
    </location>
</feature>
<proteinExistence type="predicted"/>
<feature type="transmembrane region" description="Helical" evidence="5">
    <location>
        <begin position="111"/>
        <end position="133"/>
    </location>
</feature>
<dbReference type="OrthoDB" id="288203at2759"/>
<evidence type="ECO:0000256" key="1">
    <source>
        <dbReference type="ARBA" id="ARBA00004141"/>
    </source>
</evidence>
<evidence type="ECO:0000313" key="8">
    <source>
        <dbReference type="RefSeq" id="XP_011302538.1"/>
    </source>
</evidence>
<dbReference type="Pfam" id="PF00916">
    <property type="entry name" value="Sulfate_transp"/>
    <property type="match status" value="1"/>
</dbReference>